<reference evidence="3" key="1">
    <citation type="journal article" date="2023" name="Mol. Biol. Evol.">
        <title>Third-Generation Sequencing Reveals the Adaptive Role of the Epigenome in Three Deep-Sea Polychaetes.</title>
        <authorList>
            <person name="Perez M."/>
            <person name="Aroh O."/>
            <person name="Sun Y."/>
            <person name="Lan Y."/>
            <person name="Juniper S.K."/>
            <person name="Young C.R."/>
            <person name="Angers B."/>
            <person name="Qian P.Y."/>
        </authorList>
    </citation>
    <scope>NUCLEOTIDE SEQUENCE</scope>
    <source>
        <strain evidence="3">R07B-5</strain>
    </source>
</reference>
<name>A0AAD9PBN2_RIDPI</name>
<dbReference type="GO" id="GO:0055088">
    <property type="term" value="P:lipid homeostasis"/>
    <property type="evidence" value="ECO:0007669"/>
    <property type="project" value="TreeGrafter"/>
</dbReference>
<dbReference type="EMBL" id="JAODUO010000046">
    <property type="protein sequence ID" value="KAK2191763.1"/>
    <property type="molecule type" value="Genomic_DNA"/>
</dbReference>
<comment type="caution">
    <text evidence="3">The sequence shown here is derived from an EMBL/GenBank/DDBJ whole genome shotgun (WGS) entry which is preliminary data.</text>
</comment>
<dbReference type="InterPro" id="IPR045307">
    <property type="entry name" value="ADCK1_dom"/>
</dbReference>
<sequence length="525" mass="60045">MALLKVGKLLTYCILGGGTVSSAAVLHHNDWDVSSIGAVRLGRALTTAVVIVADYKYTLYGTAHCSSAYNELKSKVWSFVHLRSAKRLCELCCINGGCFIKVGQHIGSLEYLLPYEYVTTMRVLHSDAPKSPVEDVYKVIREELGKDVDELFVEFDPEPLGAASLAQVHRATLKDGTVVAVKVQHPRVKAHTFVDMKTMELMVHIAEMLFPDFRFRWLAEESKKNLPIELDFYNEAKNCERVAEMFKHFHFLKVPSVYWEMTTDRVMTMEYCPGGQVNDREYIIKNNISVNEVMRNLTQLYSEMIFVHGYIHCDPHPGNVLVNKTPTGTQIVLLDHGLYQTLTDDFRMNYCRLWLSLLKADVNAIRLYADKMGTGDLYHLFACMVTSRSWKAVENGIDKTLITEEEESAIQEEASNYIPEITEILNRVPRQMLLIFKTNDLLRGIETMLDTRAHARSFITMSSCCVRAVYEEDRAKCKSLVAKLRLDVVAHWTLLQVKLYEWFLWLRSYTIVKKFIAATNDPVGY</sequence>
<proteinExistence type="inferred from homology"/>
<dbReference type="InterPro" id="IPR000719">
    <property type="entry name" value="Prot_kinase_dom"/>
</dbReference>
<gene>
    <name evidence="3" type="ORF">NP493_46g05004</name>
</gene>
<dbReference type="InterPro" id="IPR004147">
    <property type="entry name" value="ABC1_dom"/>
</dbReference>
<dbReference type="Pfam" id="PF03109">
    <property type="entry name" value="ABC1"/>
    <property type="match status" value="1"/>
</dbReference>
<dbReference type="PROSITE" id="PS50011">
    <property type="entry name" value="PROTEIN_KINASE_DOM"/>
    <property type="match status" value="1"/>
</dbReference>
<dbReference type="GO" id="GO:0007005">
    <property type="term" value="P:mitochondrion organization"/>
    <property type="evidence" value="ECO:0007669"/>
    <property type="project" value="TreeGrafter"/>
</dbReference>
<dbReference type="GO" id="GO:0005524">
    <property type="term" value="F:ATP binding"/>
    <property type="evidence" value="ECO:0007669"/>
    <property type="project" value="InterPro"/>
</dbReference>
<feature type="domain" description="Protein kinase" evidence="2">
    <location>
        <begin position="154"/>
        <end position="494"/>
    </location>
</feature>
<dbReference type="SUPFAM" id="SSF56112">
    <property type="entry name" value="Protein kinase-like (PK-like)"/>
    <property type="match status" value="1"/>
</dbReference>
<dbReference type="CDD" id="cd13969">
    <property type="entry name" value="ADCK1-like"/>
    <property type="match status" value="1"/>
</dbReference>
<evidence type="ECO:0000256" key="1">
    <source>
        <dbReference type="ARBA" id="ARBA00009670"/>
    </source>
</evidence>
<dbReference type="InterPro" id="IPR051130">
    <property type="entry name" value="Mito_struct-func_regulator"/>
</dbReference>
<dbReference type="PANTHER" id="PTHR43173:SF19">
    <property type="entry name" value="AARF DOMAIN-CONTAINING PROTEIN KINASE 1"/>
    <property type="match status" value="1"/>
</dbReference>
<dbReference type="Gene3D" id="1.10.510.10">
    <property type="entry name" value="Transferase(Phosphotransferase) domain 1"/>
    <property type="match status" value="1"/>
</dbReference>
<dbReference type="GO" id="GO:0004672">
    <property type="term" value="F:protein kinase activity"/>
    <property type="evidence" value="ECO:0007669"/>
    <property type="project" value="InterPro"/>
</dbReference>
<dbReference type="Proteomes" id="UP001209878">
    <property type="component" value="Unassembled WGS sequence"/>
</dbReference>
<dbReference type="AlphaFoldDB" id="A0AAD9PBN2"/>
<dbReference type="PANTHER" id="PTHR43173">
    <property type="entry name" value="ABC1 FAMILY PROTEIN"/>
    <property type="match status" value="1"/>
</dbReference>
<organism evidence="3 4">
    <name type="scientific">Ridgeia piscesae</name>
    <name type="common">Tubeworm</name>
    <dbReference type="NCBI Taxonomy" id="27915"/>
    <lineage>
        <taxon>Eukaryota</taxon>
        <taxon>Metazoa</taxon>
        <taxon>Spiralia</taxon>
        <taxon>Lophotrochozoa</taxon>
        <taxon>Annelida</taxon>
        <taxon>Polychaeta</taxon>
        <taxon>Sedentaria</taxon>
        <taxon>Canalipalpata</taxon>
        <taxon>Sabellida</taxon>
        <taxon>Siboglinidae</taxon>
        <taxon>Ridgeia</taxon>
    </lineage>
</organism>
<protein>
    <recommendedName>
        <fullName evidence="2">Protein kinase domain-containing protein</fullName>
    </recommendedName>
</protein>
<dbReference type="GO" id="GO:0005743">
    <property type="term" value="C:mitochondrial inner membrane"/>
    <property type="evidence" value="ECO:0007669"/>
    <property type="project" value="TreeGrafter"/>
</dbReference>
<accession>A0AAD9PBN2</accession>
<dbReference type="InterPro" id="IPR011009">
    <property type="entry name" value="Kinase-like_dom_sf"/>
</dbReference>
<keyword evidence="4" id="KW-1185">Reference proteome</keyword>
<dbReference type="SMART" id="SM00220">
    <property type="entry name" value="S_TKc"/>
    <property type="match status" value="1"/>
</dbReference>
<evidence type="ECO:0000313" key="4">
    <source>
        <dbReference type="Proteomes" id="UP001209878"/>
    </source>
</evidence>
<comment type="similarity">
    <text evidence="1">Belongs to the protein kinase superfamily. ADCK protein kinase family.</text>
</comment>
<evidence type="ECO:0000313" key="3">
    <source>
        <dbReference type="EMBL" id="KAK2191763.1"/>
    </source>
</evidence>
<evidence type="ECO:0000259" key="2">
    <source>
        <dbReference type="PROSITE" id="PS50011"/>
    </source>
</evidence>